<protein>
    <submittedName>
        <fullName evidence="1">Uncharacterized protein</fullName>
    </submittedName>
</protein>
<evidence type="ECO:0000313" key="1">
    <source>
        <dbReference type="EMBL" id="SEH95896.1"/>
    </source>
</evidence>
<accession>A0A1H6M3S9</accession>
<organism evidence="1 2">
    <name type="scientific">Paenimyroides marinum</name>
    <dbReference type="NCBI Taxonomy" id="1159016"/>
    <lineage>
        <taxon>Bacteria</taxon>
        <taxon>Pseudomonadati</taxon>
        <taxon>Bacteroidota</taxon>
        <taxon>Flavobacteriia</taxon>
        <taxon>Flavobacteriales</taxon>
        <taxon>Flavobacteriaceae</taxon>
        <taxon>Paenimyroides</taxon>
    </lineage>
</organism>
<keyword evidence="2" id="KW-1185">Reference proteome</keyword>
<dbReference type="EMBL" id="FNXE01000039">
    <property type="protein sequence ID" value="SEH95896.1"/>
    <property type="molecule type" value="Genomic_DNA"/>
</dbReference>
<name>A0A1H6M3S9_9FLAO</name>
<dbReference type="Proteomes" id="UP000199634">
    <property type="component" value="Unassembled WGS sequence"/>
</dbReference>
<proteinExistence type="predicted"/>
<reference evidence="2" key="1">
    <citation type="submission" date="2016-10" db="EMBL/GenBank/DDBJ databases">
        <authorList>
            <person name="Varghese N."/>
            <person name="Submissions S."/>
        </authorList>
    </citation>
    <scope>NUCLEOTIDE SEQUENCE [LARGE SCALE GENOMIC DNA]</scope>
    <source>
        <strain evidence="2">CGMCC 1.10825</strain>
    </source>
</reference>
<sequence>MADYLDSMIQQIRILLIYFSLIACISSCQGQTTDQLTAEQQLRKEMNDWMQPYRREKATDFEHWIDWVENHIDGVWRHPVYKHMDAFFQQHREEYLRLRKADLARYPSAPDILPGYELVPDFYVPYEDQSFSLEEVLRLAQGVGNFRTLGIADTRFVTEILNGYAMEYLKAEKHHTQEQVINQRMYGELFFVDSIQDDLWQITVVDRLYALKFSWNIRDNLVSKPELWVYTGERQPPGWLSGQAPKSNTPLQQLDSTLSSFRWSLYDEASSDEKDSNGIITEVVDNMTEYYQAHRQDYIRLRNEELAKYPRPDASYAKAFTYDVPELKEDLLSVLEKEGDRYKISNMAAPYETEGSYTIHNFRYMLMRHLKNYAEYNLTAWIAGIDTYSKRVATDIWEIQFFYHKYAVSFRWNIATDEISDLMVKTKEKVTVDRPVGEPAEIN</sequence>
<dbReference type="AlphaFoldDB" id="A0A1H6M3S9"/>
<evidence type="ECO:0000313" key="2">
    <source>
        <dbReference type="Proteomes" id="UP000199634"/>
    </source>
</evidence>
<gene>
    <name evidence="1" type="ORF">SAMN02927937_02393</name>
</gene>
<dbReference type="STRING" id="1159016.SAMN02927937_02393"/>